<dbReference type="SMART" id="SM00421">
    <property type="entry name" value="HTH_LUXR"/>
    <property type="match status" value="1"/>
</dbReference>
<evidence type="ECO:0000259" key="4">
    <source>
        <dbReference type="PROSITE" id="PS50043"/>
    </source>
</evidence>
<evidence type="ECO:0000259" key="5">
    <source>
        <dbReference type="PROSITE" id="PS50110"/>
    </source>
</evidence>
<evidence type="ECO:0000313" key="7">
    <source>
        <dbReference type="Proteomes" id="UP001055247"/>
    </source>
</evidence>
<gene>
    <name evidence="6" type="ORF">BHAOGJBA_1608</name>
</gene>
<accession>A0AAV4ZIW5</accession>
<sequence>MNCLVSSERLEDAIPLSGAAVAIVGDTALFREGLRHIFAGSPFDVVAVADRLDGIEPAALAAEALVILLSIDPEREEDRERIAQARTLYPEAAVVCLCAGCGEAQVLPMLEAGVAAILLRTVAAETLVQTLELALLGQRVVPHLAIPALREAAPEAAEEGAPGERPEPARPERQEGGEAFRPSAREIKIIACLVKGESNRVIADRLSIAEGRVKGHVKAILRKIQVKNRTQAAIWGMKHLAGTEMPQGTELPYGGEVRGCAVAELVSEEIDAEDLPAAAAAAWGAEPIHVR</sequence>
<dbReference type="GO" id="GO:0006355">
    <property type="term" value="P:regulation of DNA-templated transcription"/>
    <property type="evidence" value="ECO:0007669"/>
    <property type="project" value="InterPro"/>
</dbReference>
<feature type="domain" description="Response regulatory" evidence="5">
    <location>
        <begin position="20"/>
        <end position="135"/>
    </location>
</feature>
<dbReference type="SUPFAM" id="SSF46894">
    <property type="entry name" value="C-terminal effector domain of the bipartite response regulators"/>
    <property type="match status" value="1"/>
</dbReference>
<dbReference type="InterPro" id="IPR016032">
    <property type="entry name" value="Sig_transdc_resp-reg_C-effctor"/>
</dbReference>
<comment type="caution">
    <text evidence="6">The sequence shown here is derived from an EMBL/GenBank/DDBJ whole genome shotgun (WGS) entry which is preliminary data.</text>
</comment>
<dbReference type="CDD" id="cd06170">
    <property type="entry name" value="LuxR_C_like"/>
    <property type="match status" value="1"/>
</dbReference>
<dbReference type="InterPro" id="IPR001789">
    <property type="entry name" value="Sig_transdc_resp-reg_receiver"/>
</dbReference>
<keyword evidence="7" id="KW-1185">Reference proteome</keyword>
<feature type="region of interest" description="Disordered" evidence="3">
    <location>
        <begin position="152"/>
        <end position="179"/>
    </location>
</feature>
<dbReference type="PANTHER" id="PTHR45566">
    <property type="entry name" value="HTH-TYPE TRANSCRIPTIONAL REGULATOR YHJB-RELATED"/>
    <property type="match status" value="1"/>
</dbReference>
<feature type="domain" description="HTH luxR-type" evidence="4">
    <location>
        <begin position="175"/>
        <end position="240"/>
    </location>
</feature>
<dbReference type="PRINTS" id="PR00038">
    <property type="entry name" value="HTHLUXR"/>
</dbReference>
<dbReference type="GO" id="GO:0003677">
    <property type="term" value="F:DNA binding"/>
    <property type="evidence" value="ECO:0007669"/>
    <property type="project" value="UniProtKB-KW"/>
</dbReference>
<organism evidence="6 7">
    <name type="scientific">Methylobacterium hispanicum</name>
    <dbReference type="NCBI Taxonomy" id="270350"/>
    <lineage>
        <taxon>Bacteria</taxon>
        <taxon>Pseudomonadati</taxon>
        <taxon>Pseudomonadota</taxon>
        <taxon>Alphaproteobacteria</taxon>
        <taxon>Hyphomicrobiales</taxon>
        <taxon>Methylobacteriaceae</taxon>
        <taxon>Methylobacterium</taxon>
    </lineage>
</organism>
<dbReference type="InterPro" id="IPR011006">
    <property type="entry name" value="CheY-like_superfamily"/>
</dbReference>
<dbReference type="Gene3D" id="3.40.50.2300">
    <property type="match status" value="1"/>
</dbReference>
<keyword evidence="1" id="KW-0238">DNA-binding</keyword>
<evidence type="ECO:0000313" key="6">
    <source>
        <dbReference type="EMBL" id="GJD88097.1"/>
    </source>
</evidence>
<evidence type="ECO:0000256" key="2">
    <source>
        <dbReference type="PROSITE-ProRule" id="PRU00169"/>
    </source>
</evidence>
<evidence type="ECO:0000256" key="3">
    <source>
        <dbReference type="SAM" id="MobiDB-lite"/>
    </source>
</evidence>
<dbReference type="Proteomes" id="UP001055247">
    <property type="component" value="Unassembled WGS sequence"/>
</dbReference>
<dbReference type="PROSITE" id="PS50110">
    <property type="entry name" value="RESPONSE_REGULATORY"/>
    <property type="match status" value="1"/>
</dbReference>
<dbReference type="EMBL" id="BPQO01000005">
    <property type="protein sequence ID" value="GJD88097.1"/>
    <property type="molecule type" value="Genomic_DNA"/>
</dbReference>
<dbReference type="Pfam" id="PF00196">
    <property type="entry name" value="GerE"/>
    <property type="match status" value="1"/>
</dbReference>
<evidence type="ECO:0000256" key="1">
    <source>
        <dbReference type="ARBA" id="ARBA00023125"/>
    </source>
</evidence>
<evidence type="ECO:0008006" key="8">
    <source>
        <dbReference type="Google" id="ProtNLM"/>
    </source>
</evidence>
<dbReference type="PROSITE" id="PS50043">
    <property type="entry name" value="HTH_LUXR_2"/>
    <property type="match status" value="1"/>
</dbReference>
<reference evidence="6" key="1">
    <citation type="journal article" date="2016" name="Front. Microbiol.">
        <title>Genome Sequence of the Piezophilic, Mesophilic Sulfate-Reducing Bacterium Desulfovibrio indicus J2T.</title>
        <authorList>
            <person name="Cao J."/>
            <person name="Maignien L."/>
            <person name="Shao Z."/>
            <person name="Alain K."/>
            <person name="Jebbar M."/>
        </authorList>
    </citation>
    <scope>NUCLEOTIDE SEQUENCE</scope>
    <source>
        <strain evidence="6">DSM 16372</strain>
    </source>
</reference>
<dbReference type="PANTHER" id="PTHR45566:SF1">
    <property type="entry name" value="HTH-TYPE TRANSCRIPTIONAL REGULATOR YHJB-RELATED"/>
    <property type="match status" value="1"/>
</dbReference>
<name>A0AAV4ZIW5_9HYPH</name>
<dbReference type="AlphaFoldDB" id="A0AAV4ZIW5"/>
<comment type="caution">
    <text evidence="2">Lacks conserved residue(s) required for the propagation of feature annotation.</text>
</comment>
<reference evidence="6" key="2">
    <citation type="submission" date="2021-08" db="EMBL/GenBank/DDBJ databases">
        <authorList>
            <person name="Tani A."/>
            <person name="Ola A."/>
            <person name="Ogura Y."/>
            <person name="Katsura K."/>
            <person name="Hayashi T."/>
        </authorList>
    </citation>
    <scope>NUCLEOTIDE SEQUENCE</scope>
    <source>
        <strain evidence="6">DSM 16372</strain>
    </source>
</reference>
<dbReference type="RefSeq" id="WP_156453680.1">
    <property type="nucleotide sequence ID" value="NZ_BPQO01000005.1"/>
</dbReference>
<proteinExistence type="predicted"/>
<feature type="compositionally biased region" description="Basic and acidic residues" evidence="3">
    <location>
        <begin position="162"/>
        <end position="179"/>
    </location>
</feature>
<dbReference type="InterPro" id="IPR051015">
    <property type="entry name" value="EvgA-like"/>
</dbReference>
<dbReference type="GO" id="GO:0000160">
    <property type="term" value="P:phosphorelay signal transduction system"/>
    <property type="evidence" value="ECO:0007669"/>
    <property type="project" value="InterPro"/>
</dbReference>
<dbReference type="SUPFAM" id="SSF52172">
    <property type="entry name" value="CheY-like"/>
    <property type="match status" value="1"/>
</dbReference>
<dbReference type="InterPro" id="IPR000792">
    <property type="entry name" value="Tscrpt_reg_LuxR_C"/>
</dbReference>
<protein>
    <recommendedName>
        <fullName evidence="8">LuxR family transcriptional regulator</fullName>
    </recommendedName>
</protein>